<feature type="region of interest" description="Disordered" evidence="2">
    <location>
        <begin position="1"/>
        <end position="56"/>
    </location>
</feature>
<dbReference type="RefSeq" id="WP_097803998.1">
    <property type="nucleotide sequence ID" value="NZ_FXYH01000004.1"/>
</dbReference>
<name>A0A238K8A9_9RHOB</name>
<feature type="coiled-coil region" evidence="1">
    <location>
        <begin position="100"/>
        <end position="127"/>
    </location>
</feature>
<accession>A0A238K8A9</accession>
<feature type="compositionally biased region" description="Polar residues" evidence="2">
    <location>
        <begin position="25"/>
        <end position="34"/>
    </location>
</feature>
<evidence type="ECO:0000256" key="1">
    <source>
        <dbReference type="SAM" id="Coils"/>
    </source>
</evidence>
<dbReference type="AlphaFoldDB" id="A0A238K8A9"/>
<proteinExistence type="predicted"/>
<dbReference type="EMBL" id="FXYH01000004">
    <property type="protein sequence ID" value="SMX38684.1"/>
    <property type="molecule type" value="Genomic_DNA"/>
</dbReference>
<gene>
    <name evidence="3" type="ORF">PEV8663_01489</name>
</gene>
<dbReference type="Proteomes" id="UP000220836">
    <property type="component" value="Unassembled WGS sequence"/>
</dbReference>
<feature type="region of interest" description="Disordered" evidence="2">
    <location>
        <begin position="132"/>
        <end position="152"/>
    </location>
</feature>
<keyword evidence="1" id="KW-0175">Coiled coil</keyword>
<evidence type="ECO:0000313" key="4">
    <source>
        <dbReference type="Proteomes" id="UP000220836"/>
    </source>
</evidence>
<reference evidence="3 4" key="1">
    <citation type="submission" date="2017-05" db="EMBL/GenBank/DDBJ databases">
        <authorList>
            <person name="Song R."/>
            <person name="Chenine A.L."/>
            <person name="Ruprecht R.M."/>
        </authorList>
    </citation>
    <scope>NUCLEOTIDE SEQUENCE [LARGE SCALE GENOMIC DNA]</scope>
    <source>
        <strain evidence="3 4">CECT 8663</strain>
    </source>
</reference>
<keyword evidence="4" id="KW-1185">Reference proteome</keyword>
<evidence type="ECO:0000313" key="3">
    <source>
        <dbReference type="EMBL" id="SMX38684.1"/>
    </source>
</evidence>
<evidence type="ECO:0000256" key="2">
    <source>
        <dbReference type="SAM" id="MobiDB-lite"/>
    </source>
</evidence>
<feature type="compositionally biased region" description="Polar residues" evidence="2">
    <location>
        <begin position="134"/>
        <end position="146"/>
    </location>
</feature>
<protein>
    <submittedName>
        <fullName evidence="3">Uncharacterized protein</fullName>
    </submittedName>
</protein>
<organism evidence="3 4">
    <name type="scientific">Pelagimonas varians</name>
    <dbReference type="NCBI Taxonomy" id="696760"/>
    <lineage>
        <taxon>Bacteria</taxon>
        <taxon>Pseudomonadati</taxon>
        <taxon>Pseudomonadota</taxon>
        <taxon>Alphaproteobacteria</taxon>
        <taxon>Rhodobacterales</taxon>
        <taxon>Roseobacteraceae</taxon>
        <taxon>Pelagimonas</taxon>
    </lineage>
</organism>
<sequence length="152" mass="16569">MSELDPFAETPDFTVPDFAPPDFTSPRNGISATPKSPRGPSFMMKEAGSDVTFSGPPVNGEYVRHRIKGSITALTKGVQATFKEFEKQTLSILTKQGSETQDLLLRVSELEEANDQLLSRITSLEEVVLGMDTPDTQSSPAQTSPLFNMEGE</sequence>